<organism evidence="13 14">
    <name type="scientific">Paenibacillus planticolens</name>
    <dbReference type="NCBI Taxonomy" id="2654976"/>
    <lineage>
        <taxon>Bacteria</taxon>
        <taxon>Bacillati</taxon>
        <taxon>Bacillota</taxon>
        <taxon>Bacilli</taxon>
        <taxon>Bacillales</taxon>
        <taxon>Paenibacillaceae</taxon>
        <taxon>Paenibacillus</taxon>
    </lineage>
</organism>
<comment type="function">
    <text evidence="2 9 11">Excises uracil residues from the DNA which can arise as a result of misincorporation of dUMP residues by DNA polymerase or due to deamination of cytosine.</text>
</comment>
<dbReference type="Proteomes" id="UP000618579">
    <property type="component" value="Unassembled WGS sequence"/>
</dbReference>
<dbReference type="SUPFAM" id="SSF52141">
    <property type="entry name" value="Uracil-DNA glycosylase-like"/>
    <property type="match status" value="1"/>
</dbReference>
<gene>
    <name evidence="9" type="primary">ung</name>
    <name evidence="13" type="ORF">GC097_23480</name>
</gene>
<comment type="catalytic activity">
    <reaction evidence="1 9 11">
        <text>Hydrolyzes single-stranded DNA or mismatched double-stranded DNA and polynucleotides, releasing free uracil.</text>
        <dbReference type="EC" id="3.2.2.27"/>
    </reaction>
</comment>
<dbReference type="NCBIfam" id="NF003588">
    <property type="entry name" value="PRK05254.1-1"/>
    <property type="match status" value="1"/>
</dbReference>
<keyword evidence="13" id="KW-0326">Glycosidase</keyword>
<evidence type="ECO:0000256" key="5">
    <source>
        <dbReference type="ARBA" id="ARBA00018429"/>
    </source>
</evidence>
<dbReference type="EMBL" id="WHNZ01000052">
    <property type="protein sequence ID" value="NOV02970.1"/>
    <property type="molecule type" value="Genomic_DNA"/>
</dbReference>
<dbReference type="Gene3D" id="3.40.470.10">
    <property type="entry name" value="Uracil-DNA glycosylase-like domain"/>
    <property type="match status" value="1"/>
</dbReference>
<evidence type="ECO:0000256" key="1">
    <source>
        <dbReference type="ARBA" id="ARBA00001400"/>
    </source>
</evidence>
<dbReference type="RefSeq" id="WP_171685801.1">
    <property type="nucleotide sequence ID" value="NZ_WHNZ01000052.1"/>
</dbReference>
<dbReference type="HAMAP" id="MF_00148">
    <property type="entry name" value="UDG"/>
    <property type="match status" value="1"/>
</dbReference>
<comment type="caution">
    <text evidence="13">The sequence shown here is derived from an EMBL/GenBank/DDBJ whole genome shotgun (WGS) entry which is preliminary data.</text>
</comment>
<keyword evidence="6 9" id="KW-0227">DNA damage</keyword>
<keyword evidence="7 9" id="KW-0378">Hydrolase</keyword>
<comment type="similarity">
    <text evidence="3 9 11">Belongs to the uracil-DNA glycosylase (UDG) superfamily. UNG family.</text>
</comment>
<evidence type="ECO:0000256" key="8">
    <source>
        <dbReference type="ARBA" id="ARBA00023204"/>
    </source>
</evidence>
<dbReference type="GO" id="GO:0004844">
    <property type="term" value="F:uracil DNA N-glycosylase activity"/>
    <property type="evidence" value="ECO:0007669"/>
    <property type="project" value="UniProtKB-EC"/>
</dbReference>
<dbReference type="NCBIfam" id="NF003589">
    <property type="entry name" value="PRK05254.1-2"/>
    <property type="match status" value="1"/>
</dbReference>
<dbReference type="InterPro" id="IPR005122">
    <property type="entry name" value="Uracil-DNA_glycosylase-like"/>
</dbReference>
<name>A0ABX1ZWD6_9BACL</name>
<proteinExistence type="inferred from homology"/>
<feature type="domain" description="Uracil-DNA glycosylase-like" evidence="12">
    <location>
        <begin position="66"/>
        <end position="226"/>
    </location>
</feature>
<sequence length="241" mass="27236">MWKPGSLVRTQSNGGTQVFYLTNDWDQAVGSEFDEPYFEQLCEFLADEYQSQTIYPEQNEVLNALHLTSYGAVKVVILGQDPYHGKGQAHGLSFSVKPGIAPPPSLQNMYKELQSDTRCYIPDNGCLVKWAEQGVLLLNTVLTVREDTPNSHKGKGWERFTDKVIEVLSEREKPVIFVLWGSHAQAKQRLIDTNRHHILKSVHPSPLSSYRGFFGSKPFSQVNELLKGLGSKEIDWQISNL</sequence>
<keyword evidence="9" id="KW-0963">Cytoplasm</keyword>
<protein>
    <recommendedName>
        <fullName evidence="5 9">Uracil-DNA glycosylase</fullName>
        <shortName evidence="9">UDG</shortName>
        <ecNumber evidence="4 9">3.2.2.27</ecNumber>
    </recommendedName>
</protein>
<evidence type="ECO:0000256" key="9">
    <source>
        <dbReference type="HAMAP-Rule" id="MF_00148"/>
    </source>
</evidence>
<dbReference type="InterPro" id="IPR036895">
    <property type="entry name" value="Uracil-DNA_glycosylase-like_sf"/>
</dbReference>
<dbReference type="SMART" id="SM00986">
    <property type="entry name" value="UDG"/>
    <property type="match status" value="1"/>
</dbReference>
<dbReference type="NCBIfam" id="TIGR00628">
    <property type="entry name" value="ung"/>
    <property type="match status" value="1"/>
</dbReference>
<evidence type="ECO:0000256" key="6">
    <source>
        <dbReference type="ARBA" id="ARBA00022763"/>
    </source>
</evidence>
<dbReference type="EC" id="3.2.2.27" evidence="4 9"/>
<dbReference type="CDD" id="cd10027">
    <property type="entry name" value="UDG-F1-like"/>
    <property type="match status" value="1"/>
</dbReference>
<dbReference type="SMART" id="SM00987">
    <property type="entry name" value="UreE_C"/>
    <property type="match status" value="1"/>
</dbReference>
<dbReference type="PANTHER" id="PTHR11264">
    <property type="entry name" value="URACIL-DNA GLYCOSYLASE"/>
    <property type="match status" value="1"/>
</dbReference>
<feature type="active site" description="Proton acceptor" evidence="9 10">
    <location>
        <position position="81"/>
    </location>
</feature>
<dbReference type="NCBIfam" id="NF003592">
    <property type="entry name" value="PRK05254.1-5"/>
    <property type="match status" value="1"/>
</dbReference>
<reference evidence="13 14" key="1">
    <citation type="submission" date="2019-10" db="EMBL/GenBank/DDBJ databases">
        <title>Description of Paenibacillus pedi sp. nov.</title>
        <authorList>
            <person name="Carlier A."/>
            <person name="Qi S."/>
        </authorList>
    </citation>
    <scope>NUCLEOTIDE SEQUENCE [LARGE SCALE GENOMIC DNA]</scope>
    <source>
        <strain evidence="13 14">LMG 31457</strain>
    </source>
</reference>
<evidence type="ECO:0000256" key="10">
    <source>
        <dbReference type="PROSITE-ProRule" id="PRU10072"/>
    </source>
</evidence>
<dbReference type="NCBIfam" id="NF003591">
    <property type="entry name" value="PRK05254.1-4"/>
    <property type="match status" value="1"/>
</dbReference>
<dbReference type="Pfam" id="PF03167">
    <property type="entry name" value="UDG"/>
    <property type="match status" value="1"/>
</dbReference>
<dbReference type="PROSITE" id="PS00130">
    <property type="entry name" value="U_DNA_GLYCOSYLASE"/>
    <property type="match status" value="1"/>
</dbReference>
<evidence type="ECO:0000256" key="4">
    <source>
        <dbReference type="ARBA" id="ARBA00012030"/>
    </source>
</evidence>
<dbReference type="PANTHER" id="PTHR11264:SF0">
    <property type="entry name" value="URACIL-DNA GLYCOSYLASE"/>
    <property type="match status" value="1"/>
</dbReference>
<keyword evidence="8 9" id="KW-0234">DNA repair</keyword>
<evidence type="ECO:0000256" key="11">
    <source>
        <dbReference type="RuleBase" id="RU003780"/>
    </source>
</evidence>
<dbReference type="InterPro" id="IPR002043">
    <property type="entry name" value="UDG_fam1"/>
</dbReference>
<evidence type="ECO:0000313" key="13">
    <source>
        <dbReference type="EMBL" id="NOV02970.1"/>
    </source>
</evidence>
<keyword evidence="14" id="KW-1185">Reference proteome</keyword>
<evidence type="ECO:0000256" key="2">
    <source>
        <dbReference type="ARBA" id="ARBA00002631"/>
    </source>
</evidence>
<comment type="subcellular location">
    <subcellularLocation>
        <location evidence="9">Cytoplasm</location>
    </subcellularLocation>
</comment>
<dbReference type="InterPro" id="IPR018085">
    <property type="entry name" value="Ura-DNA_Glyclase_AS"/>
</dbReference>
<evidence type="ECO:0000313" key="14">
    <source>
        <dbReference type="Proteomes" id="UP000618579"/>
    </source>
</evidence>
<evidence type="ECO:0000256" key="3">
    <source>
        <dbReference type="ARBA" id="ARBA00008184"/>
    </source>
</evidence>
<evidence type="ECO:0000259" key="12">
    <source>
        <dbReference type="SMART" id="SM00986"/>
    </source>
</evidence>
<accession>A0ABX1ZWD6</accession>
<evidence type="ECO:0000256" key="7">
    <source>
        <dbReference type="ARBA" id="ARBA00022801"/>
    </source>
</evidence>